<proteinExistence type="predicted"/>
<evidence type="ECO:0000313" key="1">
    <source>
        <dbReference type="EMBL" id="BDD88687.1"/>
    </source>
</evidence>
<protein>
    <submittedName>
        <fullName evidence="1">Uncharacterized protein</fullName>
    </submittedName>
</protein>
<organism evidence="1 2">
    <name type="scientific">Desulfofustis limnaeus</name>
    <dbReference type="NCBI Taxonomy" id="2740163"/>
    <lineage>
        <taxon>Bacteria</taxon>
        <taxon>Pseudomonadati</taxon>
        <taxon>Thermodesulfobacteriota</taxon>
        <taxon>Desulfobulbia</taxon>
        <taxon>Desulfobulbales</taxon>
        <taxon>Desulfocapsaceae</taxon>
        <taxon>Desulfofustis</taxon>
    </lineage>
</organism>
<dbReference type="Proteomes" id="UP000830055">
    <property type="component" value="Chromosome"/>
</dbReference>
<dbReference type="RefSeq" id="WP_284152021.1">
    <property type="nucleotide sequence ID" value="NZ_AP025516.1"/>
</dbReference>
<sequence length="63" mass="7137">MTRSQQAVAKKVVYVGPGECTICGLMKRDCTEIKKNWFTTIRICDSCGSLIFRSYRRDAQGES</sequence>
<reference evidence="1 2" key="1">
    <citation type="submission" date="2022-01" db="EMBL/GenBank/DDBJ databases">
        <title>Desulfofustis limnae sp. nov., a novel mesophilic sulfate-reducing bacterium isolated from marsh soil.</title>
        <authorList>
            <person name="Watanabe M."/>
            <person name="Takahashi A."/>
            <person name="Kojima H."/>
            <person name="Fukui M."/>
        </authorList>
    </citation>
    <scope>NUCLEOTIDE SEQUENCE [LARGE SCALE GENOMIC DNA]</scope>
    <source>
        <strain evidence="1 2">PPLL</strain>
    </source>
</reference>
<gene>
    <name evidence="1" type="ORF">DPPLL_30520</name>
</gene>
<name>A0ABM7WCL9_9BACT</name>
<accession>A0ABM7WCL9</accession>
<dbReference type="EMBL" id="AP025516">
    <property type="protein sequence ID" value="BDD88687.1"/>
    <property type="molecule type" value="Genomic_DNA"/>
</dbReference>
<keyword evidence="2" id="KW-1185">Reference proteome</keyword>
<evidence type="ECO:0000313" key="2">
    <source>
        <dbReference type="Proteomes" id="UP000830055"/>
    </source>
</evidence>